<keyword evidence="2" id="KW-1185">Reference proteome</keyword>
<dbReference type="AlphaFoldDB" id="A0A1D1VG47"/>
<gene>
    <name evidence="1" type="primary">RvY_11440-1</name>
    <name evidence="1" type="synonym">RvY_11440.1</name>
    <name evidence="1" type="ORF">RvY_11440</name>
</gene>
<evidence type="ECO:0000313" key="2">
    <source>
        <dbReference type="Proteomes" id="UP000186922"/>
    </source>
</evidence>
<name>A0A1D1VG47_RAMVA</name>
<dbReference type="EMBL" id="BDGG01000006">
    <property type="protein sequence ID" value="GAV00615.1"/>
    <property type="molecule type" value="Genomic_DNA"/>
</dbReference>
<protein>
    <submittedName>
        <fullName evidence="1">Uncharacterized protein</fullName>
    </submittedName>
</protein>
<accession>A0A1D1VG47</accession>
<comment type="caution">
    <text evidence="1">The sequence shown here is derived from an EMBL/GenBank/DDBJ whole genome shotgun (WGS) entry which is preliminary data.</text>
</comment>
<dbReference type="Proteomes" id="UP000186922">
    <property type="component" value="Unassembled WGS sequence"/>
</dbReference>
<proteinExistence type="predicted"/>
<sequence>MCAEADNSAMQFYAISFTSHHRLLAALLRQKKIQETFNFIREVFRHFWINFFLLILLVNSEHQNGMKRNPFCYQMCAKRTESILHVKNTARVLSHYQQGSKNQRTNARLKQ</sequence>
<organism evidence="1 2">
    <name type="scientific">Ramazzottius varieornatus</name>
    <name type="common">Water bear</name>
    <name type="synonym">Tardigrade</name>
    <dbReference type="NCBI Taxonomy" id="947166"/>
    <lineage>
        <taxon>Eukaryota</taxon>
        <taxon>Metazoa</taxon>
        <taxon>Ecdysozoa</taxon>
        <taxon>Tardigrada</taxon>
        <taxon>Eutardigrada</taxon>
        <taxon>Parachela</taxon>
        <taxon>Hypsibioidea</taxon>
        <taxon>Ramazzottiidae</taxon>
        <taxon>Ramazzottius</taxon>
    </lineage>
</organism>
<evidence type="ECO:0000313" key="1">
    <source>
        <dbReference type="EMBL" id="GAV00615.1"/>
    </source>
</evidence>
<reference evidence="1 2" key="1">
    <citation type="journal article" date="2016" name="Nat. Commun.">
        <title>Extremotolerant tardigrade genome and improved radiotolerance of human cultured cells by tardigrade-unique protein.</title>
        <authorList>
            <person name="Hashimoto T."/>
            <person name="Horikawa D.D."/>
            <person name="Saito Y."/>
            <person name="Kuwahara H."/>
            <person name="Kozuka-Hata H."/>
            <person name="Shin-I T."/>
            <person name="Minakuchi Y."/>
            <person name="Ohishi K."/>
            <person name="Motoyama A."/>
            <person name="Aizu T."/>
            <person name="Enomoto A."/>
            <person name="Kondo K."/>
            <person name="Tanaka S."/>
            <person name="Hara Y."/>
            <person name="Koshikawa S."/>
            <person name="Sagara H."/>
            <person name="Miura T."/>
            <person name="Yokobori S."/>
            <person name="Miyagawa K."/>
            <person name="Suzuki Y."/>
            <person name="Kubo T."/>
            <person name="Oyama M."/>
            <person name="Kohara Y."/>
            <person name="Fujiyama A."/>
            <person name="Arakawa K."/>
            <person name="Katayama T."/>
            <person name="Toyoda A."/>
            <person name="Kunieda T."/>
        </authorList>
    </citation>
    <scope>NUCLEOTIDE SEQUENCE [LARGE SCALE GENOMIC DNA]</scope>
    <source>
        <strain evidence="1 2">YOKOZUNA-1</strain>
    </source>
</reference>